<keyword evidence="6" id="KW-1185">Reference proteome</keyword>
<keyword evidence="3" id="KW-0812">Transmembrane</keyword>
<dbReference type="SMART" id="SM00267">
    <property type="entry name" value="GGDEF"/>
    <property type="match status" value="1"/>
</dbReference>
<dbReference type="NCBIfam" id="TIGR00254">
    <property type="entry name" value="GGDEF"/>
    <property type="match status" value="1"/>
</dbReference>
<organism evidence="5 6">
    <name type="scientific">Alishewanella tabrizica</name>
    <dbReference type="NCBI Taxonomy" id="671278"/>
    <lineage>
        <taxon>Bacteria</taxon>
        <taxon>Pseudomonadati</taxon>
        <taxon>Pseudomonadota</taxon>
        <taxon>Gammaproteobacteria</taxon>
        <taxon>Alteromonadales</taxon>
        <taxon>Alteromonadaceae</taxon>
        <taxon>Alishewanella</taxon>
    </lineage>
</organism>
<evidence type="ECO:0000256" key="3">
    <source>
        <dbReference type="SAM" id="Phobius"/>
    </source>
</evidence>
<reference evidence="6" key="1">
    <citation type="journal article" date="2019" name="Int. J. Syst. Evol. Microbiol.">
        <title>The Global Catalogue of Microorganisms (GCM) 10K type strain sequencing project: providing services to taxonomists for standard genome sequencing and annotation.</title>
        <authorList>
            <consortium name="The Broad Institute Genomics Platform"/>
            <consortium name="The Broad Institute Genome Sequencing Center for Infectious Disease"/>
            <person name="Wu L."/>
            <person name="Ma J."/>
        </authorList>
    </citation>
    <scope>NUCLEOTIDE SEQUENCE [LARGE SCALE GENOMIC DNA]</scope>
    <source>
        <strain evidence="6">KCTC 23723</strain>
    </source>
</reference>
<dbReference type="EMBL" id="BMYR01000001">
    <property type="protein sequence ID" value="GGW48971.1"/>
    <property type="molecule type" value="Genomic_DNA"/>
</dbReference>
<evidence type="ECO:0000256" key="1">
    <source>
        <dbReference type="ARBA" id="ARBA00012528"/>
    </source>
</evidence>
<feature type="transmembrane region" description="Helical" evidence="3">
    <location>
        <begin position="20"/>
        <end position="41"/>
    </location>
</feature>
<dbReference type="PROSITE" id="PS50887">
    <property type="entry name" value="GGDEF"/>
    <property type="match status" value="1"/>
</dbReference>
<dbReference type="SUPFAM" id="SSF55073">
    <property type="entry name" value="Nucleotide cyclase"/>
    <property type="match status" value="1"/>
</dbReference>
<sequence>MFNYVHLLHALQKRLKDDFYLAMITLVGIMITVFVTPYAVYRLITGNWIVGIADFCIVFSAIISVFFAWRTGDTVKPGQFLACIFCVGAGIVAVNLGVNGLFWIYPLLVFIFFLVSGRRAVVLSSILLFTLVMVELSKAGSVFASHYQMMSFIVTAFICSFFAYVFAYRSQLQRKELKQLASIDSLTGAGNRHTLNTELELAVQLNQKLQSRYGLILFDLDFFKQINDKYGHKVGDETLINLVPLIQSLIRQTDKVFRFGGEEFLVLLRDIEPATLFPIAEKIRQGVEQHLTLPDGKPVTLSAGVAMLLDNEEWEQWLHRADVALYQAKNNGRNQVVAA</sequence>
<keyword evidence="3" id="KW-1133">Transmembrane helix</keyword>
<proteinExistence type="predicted"/>
<dbReference type="PANTHER" id="PTHR45138">
    <property type="entry name" value="REGULATORY COMPONENTS OF SENSORY TRANSDUCTION SYSTEM"/>
    <property type="match status" value="1"/>
</dbReference>
<dbReference type="RefSeq" id="WP_229796875.1">
    <property type="nucleotide sequence ID" value="NZ_BMYR01000001.1"/>
</dbReference>
<evidence type="ECO:0000259" key="4">
    <source>
        <dbReference type="PROSITE" id="PS50887"/>
    </source>
</evidence>
<feature type="transmembrane region" description="Helical" evidence="3">
    <location>
        <begin position="79"/>
        <end position="98"/>
    </location>
</feature>
<feature type="transmembrane region" description="Helical" evidence="3">
    <location>
        <begin position="149"/>
        <end position="168"/>
    </location>
</feature>
<evidence type="ECO:0000313" key="6">
    <source>
        <dbReference type="Proteomes" id="UP000634667"/>
    </source>
</evidence>
<dbReference type="PANTHER" id="PTHR45138:SF9">
    <property type="entry name" value="DIGUANYLATE CYCLASE DGCM-RELATED"/>
    <property type="match status" value="1"/>
</dbReference>
<name>A0ABQ2WEB7_9ALTE</name>
<feature type="transmembrane region" description="Helical" evidence="3">
    <location>
        <begin position="48"/>
        <end position="67"/>
    </location>
</feature>
<comment type="catalytic activity">
    <reaction evidence="2">
        <text>2 GTP = 3',3'-c-di-GMP + 2 diphosphate</text>
        <dbReference type="Rhea" id="RHEA:24898"/>
        <dbReference type="ChEBI" id="CHEBI:33019"/>
        <dbReference type="ChEBI" id="CHEBI:37565"/>
        <dbReference type="ChEBI" id="CHEBI:58805"/>
        <dbReference type="EC" id="2.7.7.65"/>
    </reaction>
</comment>
<evidence type="ECO:0000256" key="2">
    <source>
        <dbReference type="ARBA" id="ARBA00034247"/>
    </source>
</evidence>
<dbReference type="InterPro" id="IPR029787">
    <property type="entry name" value="Nucleotide_cyclase"/>
</dbReference>
<gene>
    <name evidence="5" type="ORF">GCM10008111_00850</name>
</gene>
<feature type="transmembrane region" description="Helical" evidence="3">
    <location>
        <begin position="105"/>
        <end position="129"/>
    </location>
</feature>
<dbReference type="EC" id="2.7.7.65" evidence="1"/>
<dbReference type="Pfam" id="PF00990">
    <property type="entry name" value="GGDEF"/>
    <property type="match status" value="1"/>
</dbReference>
<dbReference type="Gene3D" id="3.30.70.270">
    <property type="match status" value="1"/>
</dbReference>
<evidence type="ECO:0000313" key="5">
    <source>
        <dbReference type="EMBL" id="GGW48971.1"/>
    </source>
</evidence>
<dbReference type="Proteomes" id="UP000634667">
    <property type="component" value="Unassembled WGS sequence"/>
</dbReference>
<dbReference type="InterPro" id="IPR000160">
    <property type="entry name" value="GGDEF_dom"/>
</dbReference>
<accession>A0ABQ2WEB7</accession>
<dbReference type="InterPro" id="IPR050469">
    <property type="entry name" value="Diguanylate_Cyclase"/>
</dbReference>
<dbReference type="InterPro" id="IPR043128">
    <property type="entry name" value="Rev_trsase/Diguanyl_cyclase"/>
</dbReference>
<dbReference type="CDD" id="cd01949">
    <property type="entry name" value="GGDEF"/>
    <property type="match status" value="1"/>
</dbReference>
<comment type="caution">
    <text evidence="5">The sequence shown here is derived from an EMBL/GenBank/DDBJ whole genome shotgun (WGS) entry which is preliminary data.</text>
</comment>
<protein>
    <recommendedName>
        <fullName evidence="1">diguanylate cyclase</fullName>
        <ecNumber evidence="1">2.7.7.65</ecNumber>
    </recommendedName>
</protein>
<feature type="domain" description="GGDEF" evidence="4">
    <location>
        <begin position="211"/>
        <end position="339"/>
    </location>
</feature>
<keyword evidence="3" id="KW-0472">Membrane</keyword>